<dbReference type="Proteomes" id="UP000030665">
    <property type="component" value="Unassembled WGS sequence"/>
</dbReference>
<keyword evidence="3 8" id="KW-0396">Initiation factor</keyword>
<evidence type="ECO:0000256" key="2">
    <source>
        <dbReference type="ARBA" id="ARBA00022490"/>
    </source>
</evidence>
<gene>
    <name evidence="12" type="ORF">TTRE_0000948101</name>
</gene>
<name>A0A077ZMT3_TRITR</name>
<dbReference type="InterPro" id="IPR000504">
    <property type="entry name" value="RRM_dom"/>
</dbReference>
<evidence type="ECO:0000256" key="7">
    <source>
        <dbReference type="ARBA" id="ARBA00047068"/>
    </source>
</evidence>
<evidence type="ECO:0000256" key="1">
    <source>
        <dbReference type="ARBA" id="ARBA00004496"/>
    </source>
</evidence>
<feature type="region of interest" description="Disordered" evidence="10">
    <location>
        <begin position="1"/>
        <end position="35"/>
    </location>
</feature>
<dbReference type="GO" id="GO:0016282">
    <property type="term" value="C:eukaryotic 43S preinitiation complex"/>
    <property type="evidence" value="ECO:0007669"/>
    <property type="project" value="UniProtKB-UniRule"/>
</dbReference>
<evidence type="ECO:0000256" key="9">
    <source>
        <dbReference type="PIRNR" id="PIRNR036424"/>
    </source>
</evidence>
<dbReference type="GO" id="GO:0033290">
    <property type="term" value="C:eukaryotic 48S preinitiation complex"/>
    <property type="evidence" value="ECO:0007669"/>
    <property type="project" value="UniProtKB-UniRule"/>
</dbReference>
<accession>A0A077ZMT3</accession>
<dbReference type="PROSITE" id="PS50102">
    <property type="entry name" value="RRM"/>
    <property type="match status" value="1"/>
</dbReference>
<evidence type="ECO:0000259" key="11">
    <source>
        <dbReference type="PROSITE" id="PS50102"/>
    </source>
</evidence>
<dbReference type="PIRSF" id="PIRSF036424">
    <property type="entry name" value="eIF3b"/>
    <property type="match status" value="1"/>
</dbReference>
<dbReference type="InterPro" id="IPR034363">
    <property type="entry name" value="eIF3B_RRM"/>
</dbReference>
<sequence length="702" mass="81054">MVSGERSDKVAKDRAKAMGAVDEEEPDFSDPEDYVDNVTDEELLGNLLSDRPTEEDIGQSIVIVDGVPKVGPDRLGKLKTIMSKIFSKFGQVLNEYYPLENDATKGYAFVAYASKANAEEAASVLNGYKLDKSHTFTVNLFCDLEKYRNANEDWSPPELRPYKDHGNLLAWLLNDECYDQFVIQAGCNPFTIGAYWNSLPEPSLICEKKNWSEAAIQWSPQGTYLATVHAKGIAFWGGMKFDQIVRFGHPLVGLFDIISCEQYLVTFNEPKGQDKDVADCLKIWDTRTGDLKRVFPFMSNVCKFWPYLKWNHDGKYFAFIRDDTLSIFETPSFTLVDKKSMAIEGIRDFQWSPTENYIAYWVAERDQAPGRVALMKVPEKTDLRSKNMFNMAEAVIHWQKSGDNLCFKVDRYGKKKEEKYGEFKYTNISHHLEIFHVRAKEIPVSTLEIKDTVQAISWEPLGTKFATIQGDLKCFIHFYSVRSDPTVVTMIKVLEQKQQVNSIFWAPTGHHVLFAGLRTPLSGTLVFVDTSGSDVVVCNQQEHTGVTDIEWDPSGRYVVTSVSIWSSTRSADCGYMIWNFQGRLLQRKPVVEFCRFSWRPRPRSLLSDAEMKKVKRNLKKYTEMFEERDRLNLLKASEEVVRRRREMFEEFQELREQRHREWLAERDVRIRLRGKDVDDDALDSDSYEIETETLLSEQTFQD</sequence>
<dbReference type="InterPro" id="IPR015943">
    <property type="entry name" value="WD40/YVTN_repeat-like_dom_sf"/>
</dbReference>
<dbReference type="HAMAP" id="MF_03001">
    <property type="entry name" value="eIF3b"/>
    <property type="match status" value="1"/>
</dbReference>
<evidence type="ECO:0000256" key="3">
    <source>
        <dbReference type="ARBA" id="ARBA00022540"/>
    </source>
</evidence>
<proteinExistence type="inferred from homology"/>
<dbReference type="GO" id="GO:0003743">
    <property type="term" value="F:translation initiation factor activity"/>
    <property type="evidence" value="ECO:0007669"/>
    <property type="project" value="UniProtKB-UniRule"/>
</dbReference>
<dbReference type="GO" id="GO:0031369">
    <property type="term" value="F:translation initiation factor binding"/>
    <property type="evidence" value="ECO:0007669"/>
    <property type="project" value="InterPro"/>
</dbReference>
<evidence type="ECO:0000313" key="13">
    <source>
        <dbReference type="Proteomes" id="UP000030665"/>
    </source>
</evidence>
<dbReference type="STRING" id="36087.A0A077ZMT3"/>
<reference evidence="12" key="1">
    <citation type="submission" date="2014-01" db="EMBL/GenBank/DDBJ databases">
        <authorList>
            <person name="Aslett M."/>
        </authorList>
    </citation>
    <scope>NUCLEOTIDE SEQUENCE</scope>
</reference>
<keyword evidence="13" id="KW-1185">Reference proteome</keyword>
<dbReference type="PANTHER" id="PTHR14068">
    <property type="entry name" value="EUKARYOTIC TRANSLATION INITIATION FACTOR 3 EIF3 -RELATED"/>
    <property type="match status" value="1"/>
</dbReference>
<dbReference type="CDD" id="cd12278">
    <property type="entry name" value="RRM_eIF3B"/>
    <property type="match status" value="1"/>
</dbReference>
<organism evidence="12 13">
    <name type="scientific">Trichuris trichiura</name>
    <name type="common">Whipworm</name>
    <name type="synonym">Trichocephalus trichiurus</name>
    <dbReference type="NCBI Taxonomy" id="36087"/>
    <lineage>
        <taxon>Eukaryota</taxon>
        <taxon>Metazoa</taxon>
        <taxon>Ecdysozoa</taxon>
        <taxon>Nematoda</taxon>
        <taxon>Enoplea</taxon>
        <taxon>Dorylaimia</taxon>
        <taxon>Trichinellida</taxon>
        <taxon>Trichuridae</taxon>
        <taxon>Trichuris</taxon>
    </lineage>
</organism>
<dbReference type="InterPro" id="IPR011400">
    <property type="entry name" value="EIF3B"/>
</dbReference>
<feature type="compositionally biased region" description="Basic and acidic residues" evidence="10">
    <location>
        <begin position="1"/>
        <end position="16"/>
    </location>
</feature>
<dbReference type="GO" id="GO:0001732">
    <property type="term" value="P:formation of cytoplasmic translation initiation complex"/>
    <property type="evidence" value="ECO:0007669"/>
    <property type="project" value="UniProtKB-UniRule"/>
</dbReference>
<dbReference type="InterPro" id="IPR035979">
    <property type="entry name" value="RBD_domain_sf"/>
</dbReference>
<evidence type="ECO:0000256" key="10">
    <source>
        <dbReference type="SAM" id="MobiDB-lite"/>
    </source>
</evidence>
<feature type="compositionally biased region" description="Acidic residues" evidence="10">
    <location>
        <begin position="21"/>
        <end position="35"/>
    </location>
</feature>
<dbReference type="SUPFAM" id="SSF54928">
    <property type="entry name" value="RNA-binding domain, RBD"/>
    <property type="match status" value="1"/>
</dbReference>
<protein>
    <recommendedName>
        <fullName evidence="8 9">Eukaryotic translation initiation factor 3 subunit B</fullName>
        <shortName evidence="8 9">eIF3b</shortName>
    </recommendedName>
    <alternativeName>
        <fullName evidence="8">Eukaryotic translation initiation factor 3 subunit 9</fullName>
    </alternativeName>
</protein>
<keyword evidence="2 8" id="KW-0963">Cytoplasm</keyword>
<reference evidence="12" key="2">
    <citation type="submission" date="2014-03" db="EMBL/GenBank/DDBJ databases">
        <title>The whipworm genome and dual-species transcriptomics of an intimate host-pathogen interaction.</title>
        <authorList>
            <person name="Foth B.J."/>
            <person name="Tsai I.J."/>
            <person name="Reid A.J."/>
            <person name="Bancroft A.J."/>
            <person name="Nichol S."/>
            <person name="Tracey A."/>
            <person name="Holroyd N."/>
            <person name="Cotton J.A."/>
            <person name="Stanley E.J."/>
            <person name="Zarowiecki M."/>
            <person name="Liu J.Z."/>
            <person name="Huckvale T."/>
            <person name="Cooper P.J."/>
            <person name="Grencis R.K."/>
            <person name="Berriman M."/>
        </authorList>
    </citation>
    <scope>NUCLEOTIDE SEQUENCE [LARGE SCALE GENOMIC DNA]</scope>
</reference>
<dbReference type="Pfam" id="PF08662">
    <property type="entry name" value="eIF2A"/>
    <property type="match status" value="1"/>
</dbReference>
<keyword evidence="4" id="KW-0853">WD repeat</keyword>
<dbReference type="AlphaFoldDB" id="A0A077ZMT3"/>
<comment type="subunit">
    <text evidence="7">Component of the eukaryotic translation initiation factor 3 (eIF-3) complex. The eIF-3 complex interacts with pix. Interacts with mxt.</text>
</comment>
<dbReference type="OrthoDB" id="10250414at2759"/>
<comment type="function">
    <text evidence="9">Component of the eukaryotic translation initiation factor 3 (eIF-3) complex, which is involved in protein synthesis and, together with other initiation factors, stimulates binding of mRNA and methionyl-tRNAi to the 40S ribosome.</text>
</comment>
<dbReference type="GO" id="GO:0005852">
    <property type="term" value="C:eukaryotic translation initiation factor 3 complex"/>
    <property type="evidence" value="ECO:0007669"/>
    <property type="project" value="UniProtKB-UniRule"/>
</dbReference>
<dbReference type="Gene3D" id="3.30.70.330">
    <property type="match status" value="1"/>
</dbReference>
<dbReference type="Gene3D" id="2.130.10.10">
    <property type="entry name" value="YVTN repeat-like/Quinoprotein amine dehydrogenase"/>
    <property type="match status" value="2"/>
</dbReference>
<dbReference type="PANTHER" id="PTHR14068:SF0">
    <property type="entry name" value="EUKARYOTIC TRANSLATION INITIATION FACTOR 3 SUBUNIT B"/>
    <property type="match status" value="1"/>
</dbReference>
<keyword evidence="6 8" id="KW-0648">Protein biosynthesis</keyword>
<comment type="similarity">
    <text evidence="8 9">Belongs to the eIF-3 subunit B family.</text>
</comment>
<dbReference type="InterPro" id="IPR013979">
    <property type="entry name" value="TIF_beta_prop-like"/>
</dbReference>
<comment type="function">
    <text evidence="8">RNA-binding component of the eukaryotic translation initiation factor 3 (eIF-3) complex, which is involved in protein synthesis of a specialized repertoire of mRNAs and, together with other initiation factors, stimulates binding of mRNA and methionyl-tRNAi to the 40S ribosome. The eIF-3 complex specifically targets and initiates translation of a subset of mRNAs involved in cell proliferation.</text>
</comment>
<evidence type="ECO:0000256" key="8">
    <source>
        <dbReference type="HAMAP-Rule" id="MF_03001"/>
    </source>
</evidence>
<dbReference type="EMBL" id="HG807773">
    <property type="protein sequence ID" value="CDW61058.1"/>
    <property type="molecule type" value="Genomic_DNA"/>
</dbReference>
<comment type="subcellular location">
    <subcellularLocation>
        <location evidence="1 8 9">Cytoplasm</location>
    </subcellularLocation>
</comment>
<evidence type="ECO:0000256" key="4">
    <source>
        <dbReference type="ARBA" id="ARBA00022574"/>
    </source>
</evidence>
<keyword evidence="5 8" id="KW-0694">RNA-binding</keyword>
<evidence type="ECO:0000256" key="5">
    <source>
        <dbReference type="ARBA" id="ARBA00022884"/>
    </source>
</evidence>
<evidence type="ECO:0000256" key="6">
    <source>
        <dbReference type="ARBA" id="ARBA00022917"/>
    </source>
</evidence>
<dbReference type="FunFam" id="3.30.70.330:FF:000607">
    <property type="entry name" value="Eukaryotic translation initiation factor 3 subunit B"/>
    <property type="match status" value="1"/>
</dbReference>
<dbReference type="SMART" id="SM00360">
    <property type="entry name" value="RRM"/>
    <property type="match status" value="1"/>
</dbReference>
<feature type="domain" description="RRM" evidence="11">
    <location>
        <begin position="60"/>
        <end position="143"/>
    </location>
</feature>
<dbReference type="GO" id="GO:0003723">
    <property type="term" value="F:RNA binding"/>
    <property type="evidence" value="ECO:0007669"/>
    <property type="project" value="UniProtKB-UniRule"/>
</dbReference>
<evidence type="ECO:0000313" key="12">
    <source>
        <dbReference type="EMBL" id="CDW61058.1"/>
    </source>
</evidence>
<dbReference type="InterPro" id="IPR012677">
    <property type="entry name" value="Nucleotide-bd_a/b_plait_sf"/>
</dbReference>
<dbReference type="SUPFAM" id="SSF82171">
    <property type="entry name" value="DPP6 N-terminal domain-like"/>
    <property type="match status" value="1"/>
</dbReference>
<dbReference type="Pfam" id="PF00076">
    <property type="entry name" value="RRM_1"/>
    <property type="match status" value="1"/>
</dbReference>